<gene>
    <name evidence="2" type="primary">At1g16860_3</name>
    <name evidence="2" type="ORF">g.44950</name>
</gene>
<keyword evidence="1" id="KW-1133">Transmembrane helix</keyword>
<dbReference type="PANTHER" id="PTHR33709:SF20">
    <property type="entry name" value="OS04G0541900 PROTEIN"/>
    <property type="match status" value="1"/>
</dbReference>
<name>A0A1D1YBH7_9ARAE</name>
<evidence type="ECO:0000256" key="1">
    <source>
        <dbReference type="SAM" id="Phobius"/>
    </source>
</evidence>
<dbReference type="AlphaFoldDB" id="A0A1D1YBH7"/>
<feature type="transmembrane region" description="Helical" evidence="1">
    <location>
        <begin position="57"/>
        <end position="75"/>
    </location>
</feature>
<keyword evidence="1" id="KW-0812">Transmembrane</keyword>
<dbReference type="EMBL" id="GDJX01015953">
    <property type="protein sequence ID" value="JAT51983.1"/>
    <property type="molecule type" value="Transcribed_RNA"/>
</dbReference>
<proteinExistence type="predicted"/>
<dbReference type="PANTHER" id="PTHR33709">
    <property type="entry name" value="OSJNBA0035M09.9 PROTEIN"/>
    <property type="match status" value="1"/>
</dbReference>
<evidence type="ECO:0000313" key="2">
    <source>
        <dbReference type="EMBL" id="JAT51983.1"/>
    </source>
</evidence>
<dbReference type="InterPro" id="IPR040339">
    <property type="entry name" value="At1g16860-like"/>
</dbReference>
<protein>
    <submittedName>
        <fullName evidence="2">Putative membrane protein At1g16860</fullName>
    </submittedName>
</protein>
<feature type="transmembrane region" description="Helical" evidence="1">
    <location>
        <begin position="32"/>
        <end position="51"/>
    </location>
</feature>
<keyword evidence="1" id="KW-0472">Membrane</keyword>
<reference evidence="2" key="1">
    <citation type="submission" date="2015-07" db="EMBL/GenBank/DDBJ databases">
        <title>Transcriptome Assembly of Anthurium amnicola.</title>
        <authorList>
            <person name="Suzuki J."/>
        </authorList>
    </citation>
    <scope>NUCLEOTIDE SEQUENCE</scope>
</reference>
<organism evidence="2">
    <name type="scientific">Anthurium amnicola</name>
    <dbReference type="NCBI Taxonomy" id="1678845"/>
    <lineage>
        <taxon>Eukaryota</taxon>
        <taxon>Viridiplantae</taxon>
        <taxon>Streptophyta</taxon>
        <taxon>Embryophyta</taxon>
        <taxon>Tracheophyta</taxon>
        <taxon>Spermatophyta</taxon>
        <taxon>Magnoliopsida</taxon>
        <taxon>Liliopsida</taxon>
        <taxon>Araceae</taxon>
        <taxon>Pothoideae</taxon>
        <taxon>Potheae</taxon>
        <taxon>Anthurium</taxon>
    </lineage>
</organism>
<accession>A0A1D1YBH7</accession>
<sequence>MNDLSGTVGDPHCHTPCSCWCFAGCAAVPRPVLCVVVSLLVLGLAVSAFILAIVHNAVFLVLLLALSALVLSFLVRNAYGALRGEAALFFLDRFPDSDLCTAKDGDVVKVSGWVSCGNIPLQSSYEKAPGCVYASTLLYEYKGYGLNELRTGCFCWKLAYSERFTADFHLTDIKSGIRVMVKAGYNSKVTSLIKENILVRTTGKSGSLSSTLMRWLEERHLSTEARLLRLEEGYVKEGSHLTVMGMVNRCNDTVTIIPLLEPISTGCLLQKLLLPMDVDGLILKYSDNLSSLANPHLSQNSC</sequence>